<dbReference type="SUPFAM" id="SSF51197">
    <property type="entry name" value="Clavaminate synthase-like"/>
    <property type="match status" value="1"/>
</dbReference>
<dbReference type="InterPro" id="IPR003347">
    <property type="entry name" value="JmjC_dom"/>
</dbReference>
<dbReference type="GeneID" id="17279126"/>
<feature type="compositionally biased region" description="Pro residues" evidence="1">
    <location>
        <begin position="148"/>
        <end position="165"/>
    </location>
</feature>
<evidence type="ECO:0000313" key="3">
    <source>
        <dbReference type="EnsemblProtists" id="EOD33855"/>
    </source>
</evidence>
<reference evidence="4" key="1">
    <citation type="journal article" date="2013" name="Nature">
        <title>Pan genome of the phytoplankton Emiliania underpins its global distribution.</title>
        <authorList>
            <person name="Read B.A."/>
            <person name="Kegel J."/>
            <person name="Klute M.J."/>
            <person name="Kuo A."/>
            <person name="Lefebvre S.C."/>
            <person name="Maumus F."/>
            <person name="Mayer C."/>
            <person name="Miller J."/>
            <person name="Monier A."/>
            <person name="Salamov A."/>
            <person name="Young J."/>
            <person name="Aguilar M."/>
            <person name="Claverie J.M."/>
            <person name="Frickenhaus S."/>
            <person name="Gonzalez K."/>
            <person name="Herman E.K."/>
            <person name="Lin Y.C."/>
            <person name="Napier J."/>
            <person name="Ogata H."/>
            <person name="Sarno A.F."/>
            <person name="Shmutz J."/>
            <person name="Schroeder D."/>
            <person name="de Vargas C."/>
            <person name="Verret F."/>
            <person name="von Dassow P."/>
            <person name="Valentin K."/>
            <person name="Van de Peer Y."/>
            <person name="Wheeler G."/>
            <person name="Dacks J.B."/>
            <person name="Delwiche C.F."/>
            <person name="Dyhrman S.T."/>
            <person name="Glockner G."/>
            <person name="John U."/>
            <person name="Richards T."/>
            <person name="Worden A.Z."/>
            <person name="Zhang X."/>
            <person name="Grigoriev I.V."/>
            <person name="Allen A.E."/>
            <person name="Bidle K."/>
            <person name="Borodovsky M."/>
            <person name="Bowler C."/>
            <person name="Brownlee C."/>
            <person name="Cock J.M."/>
            <person name="Elias M."/>
            <person name="Gladyshev V.N."/>
            <person name="Groth M."/>
            <person name="Guda C."/>
            <person name="Hadaegh A."/>
            <person name="Iglesias-Rodriguez M.D."/>
            <person name="Jenkins J."/>
            <person name="Jones B.M."/>
            <person name="Lawson T."/>
            <person name="Leese F."/>
            <person name="Lindquist E."/>
            <person name="Lobanov A."/>
            <person name="Lomsadze A."/>
            <person name="Malik S.B."/>
            <person name="Marsh M.E."/>
            <person name="Mackinder L."/>
            <person name="Mock T."/>
            <person name="Mueller-Roeber B."/>
            <person name="Pagarete A."/>
            <person name="Parker M."/>
            <person name="Probert I."/>
            <person name="Quesneville H."/>
            <person name="Raines C."/>
            <person name="Rensing S.A."/>
            <person name="Riano-Pachon D.M."/>
            <person name="Richier S."/>
            <person name="Rokitta S."/>
            <person name="Shiraiwa Y."/>
            <person name="Soanes D.M."/>
            <person name="van der Giezen M."/>
            <person name="Wahlund T.M."/>
            <person name="Williams B."/>
            <person name="Wilson W."/>
            <person name="Wolfe G."/>
            <person name="Wurch L.L."/>
        </authorList>
    </citation>
    <scope>NUCLEOTIDE SEQUENCE</scope>
</reference>
<keyword evidence="4" id="KW-1185">Reference proteome</keyword>
<dbReference type="KEGG" id="ehx:EMIHUDRAFT_229154"/>
<protein>
    <recommendedName>
        <fullName evidence="2">JmjC domain-containing protein</fullName>
    </recommendedName>
</protein>
<evidence type="ECO:0000256" key="1">
    <source>
        <dbReference type="SAM" id="MobiDB-lite"/>
    </source>
</evidence>
<dbReference type="EnsemblProtists" id="EOD33855">
    <property type="protein sequence ID" value="EOD33855"/>
    <property type="gene ID" value="EMIHUDRAFT_229154"/>
</dbReference>
<dbReference type="InterPro" id="IPR041667">
    <property type="entry name" value="Cupin_8"/>
</dbReference>
<sequence>MVDPFDASAAFVAETIGLLREHKPGLASAVRSLCSDIESGSSRPVLAASVAQGLHADLSGCLDRLRLLPSAAGSADEQQLSAALAAVALLGAAAFSRGGRLEDGSALLDAALLRSRAAAHSAALQRVLSLVSLTLTTGPHPGTSSPPATEPPPSTRGWGVPPPPTGEMSGADLRAFVSAVCALSCPRLAPRLAAAWPAVRRWSEPNYLRARYGHRLVPVEVGAEHIGERALHGVGEQQVVCTLEAFIDDVILAGHAATRRGGLPTAVSPTVPVTSSCTRGYLAQHTLFEQIPSLRDDLGTPPAVPPSADLRAWFGPAGVATPVHHDLHHGLLVQLVGRKRDPRASASGLLRAPPLGSPLANTSPFDPGLLETPPADGTWTTEEVEQLRQAASLHTLEPGDALLIPQGWWHSAQALTSYAYGVWVGVAVSKDSSKVFAIGNIEQVAVADGTVDARRATGSSSAEYLRQLSMSQRSNGVFINDPKGLFILRWYREVKGDGTPPDGPRYQNRACKYYKLTSDNDGEAFRWTSNYQIISKVYLKKHSTLPLCYALSAADKKMVTSTMKKMVGPEAE</sequence>
<evidence type="ECO:0000259" key="2">
    <source>
        <dbReference type="PROSITE" id="PS51184"/>
    </source>
</evidence>
<dbReference type="HOGENOM" id="CLU_476891_0_0_1"/>
<dbReference type="AlphaFoldDB" id="A0A0D3KDM0"/>
<feature type="compositionally biased region" description="Low complexity" evidence="1">
    <location>
        <begin position="137"/>
        <end position="147"/>
    </location>
</feature>
<dbReference type="RefSeq" id="XP_005786284.1">
    <property type="nucleotide sequence ID" value="XM_005786227.1"/>
</dbReference>
<dbReference type="PANTHER" id="PTHR12461:SF105">
    <property type="entry name" value="HYPOXIA-INDUCIBLE FACTOR 1-ALPHA INHIBITOR"/>
    <property type="match status" value="1"/>
</dbReference>
<accession>A0A0D3KDM0</accession>
<dbReference type="PROSITE" id="PS51184">
    <property type="entry name" value="JMJC"/>
    <property type="match status" value="1"/>
</dbReference>
<reference evidence="3" key="2">
    <citation type="submission" date="2024-10" db="UniProtKB">
        <authorList>
            <consortium name="EnsemblProtists"/>
        </authorList>
    </citation>
    <scope>IDENTIFICATION</scope>
</reference>
<feature type="region of interest" description="Disordered" evidence="1">
    <location>
        <begin position="137"/>
        <end position="165"/>
    </location>
</feature>
<name>A0A0D3KDM0_EMIH1</name>
<dbReference type="PaxDb" id="2903-EOD33855"/>
<dbReference type="Gene3D" id="2.60.120.650">
    <property type="entry name" value="Cupin"/>
    <property type="match status" value="1"/>
</dbReference>
<dbReference type="eggNOG" id="KOG2132">
    <property type="taxonomic scope" value="Eukaryota"/>
</dbReference>
<feature type="domain" description="JmjC" evidence="2">
    <location>
        <begin position="280"/>
        <end position="443"/>
    </location>
</feature>
<proteinExistence type="predicted"/>
<dbReference type="Proteomes" id="UP000013827">
    <property type="component" value="Unassembled WGS sequence"/>
</dbReference>
<organism evidence="3 4">
    <name type="scientific">Emiliania huxleyi (strain CCMP1516)</name>
    <dbReference type="NCBI Taxonomy" id="280463"/>
    <lineage>
        <taxon>Eukaryota</taxon>
        <taxon>Haptista</taxon>
        <taxon>Haptophyta</taxon>
        <taxon>Prymnesiophyceae</taxon>
        <taxon>Isochrysidales</taxon>
        <taxon>Noelaerhabdaceae</taxon>
        <taxon>Emiliania</taxon>
    </lineage>
</organism>
<evidence type="ECO:0000313" key="4">
    <source>
        <dbReference type="Proteomes" id="UP000013827"/>
    </source>
</evidence>
<dbReference type="PANTHER" id="PTHR12461">
    <property type="entry name" value="HYPOXIA-INDUCIBLE FACTOR 1 ALPHA INHIBITOR-RELATED"/>
    <property type="match status" value="1"/>
</dbReference>
<dbReference type="Pfam" id="PF13621">
    <property type="entry name" value="Cupin_8"/>
    <property type="match status" value="1"/>
</dbReference>